<dbReference type="EMBL" id="UYSU01045100">
    <property type="protein sequence ID" value="VDM05110.1"/>
    <property type="molecule type" value="Genomic_DNA"/>
</dbReference>
<dbReference type="OrthoDB" id="5970161at2759"/>
<dbReference type="AlphaFoldDB" id="A0A183TQH6"/>
<protein>
    <submittedName>
        <fullName evidence="3">DUF5641 domain-containing protein</fullName>
    </submittedName>
</protein>
<sequence length="88" mass="9989">MDENIVQLMPVPSPRLYPLGLLLRWKAEEGVGQQETRFRTRLQKKETVIITATETLGTQHSLPGSVVRLDAGVEVTKDNLLVRLRHSR</sequence>
<dbReference type="WBParaSite" id="SSLN_0001943101-mRNA-1">
    <property type="protein sequence ID" value="SSLN_0001943101-mRNA-1"/>
    <property type="gene ID" value="SSLN_0001943101"/>
</dbReference>
<organism evidence="3">
    <name type="scientific">Schistocephalus solidus</name>
    <name type="common">Tapeworm</name>
    <dbReference type="NCBI Taxonomy" id="70667"/>
    <lineage>
        <taxon>Eukaryota</taxon>
        <taxon>Metazoa</taxon>
        <taxon>Spiralia</taxon>
        <taxon>Lophotrochozoa</taxon>
        <taxon>Platyhelminthes</taxon>
        <taxon>Cestoda</taxon>
        <taxon>Eucestoda</taxon>
        <taxon>Diphyllobothriidea</taxon>
        <taxon>Diphyllobothriidae</taxon>
        <taxon>Schistocephalus</taxon>
    </lineage>
</organism>
<name>A0A183TQH6_SCHSO</name>
<evidence type="ECO:0000313" key="3">
    <source>
        <dbReference type="WBParaSite" id="SSLN_0001943101-mRNA-1"/>
    </source>
</evidence>
<evidence type="ECO:0000313" key="1">
    <source>
        <dbReference type="EMBL" id="VDM05110.1"/>
    </source>
</evidence>
<accession>A0A183TQH6</accession>
<evidence type="ECO:0000313" key="2">
    <source>
        <dbReference type="Proteomes" id="UP000275846"/>
    </source>
</evidence>
<reference evidence="1 2" key="2">
    <citation type="submission" date="2018-11" db="EMBL/GenBank/DDBJ databases">
        <authorList>
            <consortium name="Pathogen Informatics"/>
        </authorList>
    </citation>
    <scope>NUCLEOTIDE SEQUENCE [LARGE SCALE GENOMIC DNA]</scope>
    <source>
        <strain evidence="1 2">NST_G2</strain>
    </source>
</reference>
<reference evidence="3" key="1">
    <citation type="submission" date="2016-06" db="UniProtKB">
        <authorList>
            <consortium name="WormBaseParasite"/>
        </authorList>
    </citation>
    <scope>IDENTIFICATION</scope>
</reference>
<proteinExistence type="predicted"/>
<dbReference type="Proteomes" id="UP000275846">
    <property type="component" value="Unassembled WGS sequence"/>
</dbReference>
<keyword evidence="2" id="KW-1185">Reference proteome</keyword>
<gene>
    <name evidence="1" type="ORF">SSLN_LOCUS18724</name>
</gene>